<dbReference type="RefSeq" id="XP_038739725.1">
    <property type="nucleotide sequence ID" value="XM_038894941.1"/>
</dbReference>
<name>A0A9P6HU36_9PEZI</name>
<dbReference type="Proteomes" id="UP000781932">
    <property type="component" value="Unassembled WGS sequence"/>
</dbReference>
<protein>
    <submittedName>
        <fullName evidence="1">Uncharacterized protein</fullName>
    </submittedName>
</protein>
<dbReference type="AlphaFoldDB" id="A0A9P6HU36"/>
<evidence type="ECO:0000313" key="1">
    <source>
        <dbReference type="EMBL" id="KAF9870264.1"/>
    </source>
</evidence>
<evidence type="ECO:0000313" key="2">
    <source>
        <dbReference type="Proteomes" id="UP000781932"/>
    </source>
</evidence>
<gene>
    <name evidence="1" type="ORF">CkaCkLH20_12228</name>
</gene>
<sequence>MAPMSRSTATAEASTDTLSPLMAAAPVFIVLDLPTIPINCHSLDPPAIWHPTPRLVVSPGLIKHFGCGSDDDAVLD</sequence>
<proteinExistence type="predicted"/>
<comment type="caution">
    <text evidence="1">The sequence shown here is derived from an EMBL/GenBank/DDBJ whole genome shotgun (WGS) entry which is preliminary data.</text>
</comment>
<organism evidence="1 2">
    <name type="scientific">Colletotrichum karsti</name>
    <dbReference type="NCBI Taxonomy" id="1095194"/>
    <lineage>
        <taxon>Eukaryota</taxon>
        <taxon>Fungi</taxon>
        <taxon>Dikarya</taxon>
        <taxon>Ascomycota</taxon>
        <taxon>Pezizomycotina</taxon>
        <taxon>Sordariomycetes</taxon>
        <taxon>Hypocreomycetidae</taxon>
        <taxon>Glomerellales</taxon>
        <taxon>Glomerellaceae</taxon>
        <taxon>Colletotrichum</taxon>
        <taxon>Colletotrichum boninense species complex</taxon>
    </lineage>
</organism>
<dbReference type="GeneID" id="62168015"/>
<keyword evidence="2" id="KW-1185">Reference proteome</keyword>
<dbReference type="EMBL" id="JAATWM020000056">
    <property type="protein sequence ID" value="KAF9870264.1"/>
    <property type="molecule type" value="Genomic_DNA"/>
</dbReference>
<reference evidence="1" key="1">
    <citation type="submission" date="2020-03" db="EMBL/GenBank/DDBJ databases">
        <authorList>
            <person name="He L."/>
        </authorList>
    </citation>
    <scope>NUCLEOTIDE SEQUENCE</scope>
    <source>
        <strain evidence="1">CkLH20</strain>
    </source>
</reference>
<reference evidence="1" key="2">
    <citation type="submission" date="2020-11" db="EMBL/GenBank/DDBJ databases">
        <title>Whole genome sequencing of Colletotrichum sp.</title>
        <authorList>
            <person name="Li H."/>
        </authorList>
    </citation>
    <scope>NUCLEOTIDE SEQUENCE</scope>
    <source>
        <strain evidence="1">CkLH20</strain>
    </source>
</reference>
<accession>A0A9P6HU36</accession>